<protein>
    <submittedName>
        <fullName evidence="1">Uncharacterized protein</fullName>
    </submittedName>
</protein>
<proteinExistence type="predicted"/>
<organism evidence="1 2">
    <name type="scientific">Pseudomonas fluorescens</name>
    <dbReference type="NCBI Taxonomy" id="294"/>
    <lineage>
        <taxon>Bacteria</taxon>
        <taxon>Pseudomonadati</taxon>
        <taxon>Pseudomonadota</taxon>
        <taxon>Gammaproteobacteria</taxon>
        <taxon>Pseudomonadales</taxon>
        <taxon>Pseudomonadaceae</taxon>
        <taxon>Pseudomonas</taxon>
    </lineage>
</organism>
<evidence type="ECO:0000313" key="2">
    <source>
        <dbReference type="Proteomes" id="UP000337909"/>
    </source>
</evidence>
<gene>
    <name evidence="1" type="ORF">PS691_03479</name>
</gene>
<evidence type="ECO:0000313" key="1">
    <source>
        <dbReference type="EMBL" id="VVO11972.1"/>
    </source>
</evidence>
<dbReference type="OrthoDB" id="7060753at2"/>
<dbReference type="AlphaFoldDB" id="A0A5E7DWU4"/>
<sequence>MNIAICLSGHPRTFKLAAAQIKKTFGEADFYFSTWSSSEDQELLETFQEHKFNLVGYEFISEPAQIENERKIANDFQDSFPDFFILNQWYGVKRVIRLMQDYELIVQKKYDFVFRCRFDLSINFSLDQAIEKSIPNGLNYVSAHTGGSDQFLYGPPEVMTHFLNFEAWLLGFSEKFGTQYGFFASPLVRAYFLDKNIPINRVDLSMKVLRTATAKAKEDRENRTRSYIKTHFPELSNTTWNGEKNIKHILKPGPWDKNYHMGKKLFLENGELK</sequence>
<dbReference type="Proteomes" id="UP000337909">
    <property type="component" value="Unassembled WGS sequence"/>
</dbReference>
<dbReference type="RefSeq" id="WP_150643384.1">
    <property type="nucleotide sequence ID" value="NZ_CABVHQ010000034.1"/>
</dbReference>
<name>A0A5E7DWU4_PSEFL</name>
<reference evidence="1 2" key="1">
    <citation type="submission" date="2019-09" db="EMBL/GenBank/DDBJ databases">
        <authorList>
            <person name="Chandra G."/>
            <person name="Truman W A."/>
        </authorList>
    </citation>
    <scope>NUCLEOTIDE SEQUENCE [LARGE SCALE GENOMIC DNA]</scope>
    <source>
        <strain evidence="1">PS691</strain>
    </source>
</reference>
<accession>A0A5E7DWU4</accession>
<dbReference type="EMBL" id="CABVHQ010000034">
    <property type="protein sequence ID" value="VVO11972.1"/>
    <property type="molecule type" value="Genomic_DNA"/>
</dbReference>